<organism evidence="2 4">
    <name type="scientific">Araneus ventricosus</name>
    <name type="common">Orbweaver spider</name>
    <name type="synonym">Epeira ventricosa</name>
    <dbReference type="NCBI Taxonomy" id="182803"/>
    <lineage>
        <taxon>Eukaryota</taxon>
        <taxon>Metazoa</taxon>
        <taxon>Ecdysozoa</taxon>
        <taxon>Arthropoda</taxon>
        <taxon>Chelicerata</taxon>
        <taxon>Arachnida</taxon>
        <taxon>Araneae</taxon>
        <taxon>Araneomorphae</taxon>
        <taxon>Entelegynae</taxon>
        <taxon>Araneoidea</taxon>
        <taxon>Araneidae</taxon>
        <taxon>Araneus</taxon>
    </lineage>
</organism>
<dbReference type="AlphaFoldDB" id="A0A4Y2BAR6"/>
<dbReference type="OrthoDB" id="6139674at2759"/>
<proteinExistence type="predicted"/>
<name>A0A4Y2BAR6_ARAVE</name>
<keyword evidence="4" id="KW-1185">Reference proteome</keyword>
<dbReference type="EMBL" id="BGPR01269360">
    <property type="protein sequence ID" value="GBM94164.1"/>
    <property type="molecule type" value="Genomic_DNA"/>
</dbReference>
<accession>A0A4Y2BAR6</accession>
<dbReference type="EMBL" id="BGPR01082721">
    <property type="protein sequence ID" value="GBL88319.1"/>
    <property type="molecule type" value="Genomic_DNA"/>
</dbReference>
<reference evidence="2 4" key="1">
    <citation type="journal article" date="2019" name="Sci. Rep.">
        <title>Orb-weaving spider Araneus ventricosus genome elucidates the spidroin gene catalogue.</title>
        <authorList>
            <person name="Kono N."/>
            <person name="Nakamura H."/>
            <person name="Ohtoshi R."/>
            <person name="Moran D.A.P."/>
            <person name="Shinohara A."/>
            <person name="Yoshida Y."/>
            <person name="Fujiwara M."/>
            <person name="Mori M."/>
            <person name="Tomita M."/>
            <person name="Arakawa K."/>
        </authorList>
    </citation>
    <scope>NUCLEOTIDE SEQUENCE [LARGE SCALE GENOMIC DNA]</scope>
</reference>
<dbReference type="EMBL" id="BGPR01082730">
    <property type="protein sequence ID" value="GBL88366.1"/>
    <property type="molecule type" value="Genomic_DNA"/>
</dbReference>
<evidence type="ECO:0000313" key="4">
    <source>
        <dbReference type="Proteomes" id="UP000499080"/>
    </source>
</evidence>
<protein>
    <submittedName>
        <fullName evidence="2">Uncharacterized protein</fullName>
    </submittedName>
</protein>
<sequence>AIGTTPAKNSAPLPTCSMHIYVGRPSEHVIAEHARIGEYLTLVISIDEQGEEAFPA</sequence>
<evidence type="ECO:0000313" key="1">
    <source>
        <dbReference type="EMBL" id="GBL88319.1"/>
    </source>
</evidence>
<evidence type="ECO:0000313" key="2">
    <source>
        <dbReference type="EMBL" id="GBL88366.1"/>
    </source>
</evidence>
<gene>
    <name evidence="3" type="ORF">AVEN_16116_1</name>
    <name evidence="2" type="ORF">AVEN_185343_1</name>
    <name evidence="1" type="ORF">AVEN_67514_1</name>
</gene>
<evidence type="ECO:0000313" key="3">
    <source>
        <dbReference type="EMBL" id="GBM94164.1"/>
    </source>
</evidence>
<comment type="caution">
    <text evidence="2">The sequence shown here is derived from an EMBL/GenBank/DDBJ whole genome shotgun (WGS) entry which is preliminary data.</text>
</comment>
<feature type="non-terminal residue" evidence="2">
    <location>
        <position position="1"/>
    </location>
</feature>
<dbReference type="Proteomes" id="UP000499080">
    <property type="component" value="Unassembled WGS sequence"/>
</dbReference>